<reference evidence="3 4" key="1">
    <citation type="submission" date="2013-07" db="EMBL/GenBank/DDBJ databases">
        <title>Completed genome of Sphingomonas sanxanigenens NX02.</title>
        <authorList>
            <person name="Ma T."/>
            <person name="Huang H."/>
            <person name="Wu M."/>
            <person name="Li X."/>
            <person name="Li G."/>
        </authorList>
    </citation>
    <scope>NUCLEOTIDE SEQUENCE [LARGE SCALE GENOMIC DNA]</scope>
    <source>
        <strain evidence="3 4">NX02</strain>
    </source>
</reference>
<dbReference type="AlphaFoldDB" id="W0A8R0"/>
<dbReference type="GO" id="GO:0005829">
    <property type="term" value="C:cytosol"/>
    <property type="evidence" value="ECO:0007669"/>
    <property type="project" value="TreeGrafter"/>
</dbReference>
<dbReference type="NCBIfam" id="TIGR00369">
    <property type="entry name" value="unchar_dom_1"/>
    <property type="match status" value="1"/>
</dbReference>
<proteinExistence type="predicted"/>
<keyword evidence="1" id="KW-0378">Hydrolase</keyword>
<dbReference type="PANTHER" id="PTHR43240">
    <property type="entry name" value="1,4-DIHYDROXY-2-NAPHTHOYL-COA THIOESTERASE 1"/>
    <property type="match status" value="1"/>
</dbReference>
<dbReference type="SUPFAM" id="SSF54637">
    <property type="entry name" value="Thioesterase/thiol ester dehydrase-isomerase"/>
    <property type="match status" value="1"/>
</dbReference>
<dbReference type="GO" id="GO:0061522">
    <property type="term" value="F:1,4-dihydroxy-2-naphthoyl-CoA thioesterase activity"/>
    <property type="evidence" value="ECO:0007669"/>
    <property type="project" value="TreeGrafter"/>
</dbReference>
<name>W0A8R0_9SPHN</name>
<evidence type="ECO:0000313" key="4">
    <source>
        <dbReference type="Proteomes" id="UP000018851"/>
    </source>
</evidence>
<dbReference type="CDD" id="cd03443">
    <property type="entry name" value="PaaI_thioesterase"/>
    <property type="match status" value="1"/>
</dbReference>
<dbReference type="Gene3D" id="3.10.129.10">
    <property type="entry name" value="Hotdog Thioesterase"/>
    <property type="match status" value="1"/>
</dbReference>
<evidence type="ECO:0000256" key="1">
    <source>
        <dbReference type="ARBA" id="ARBA00022801"/>
    </source>
</evidence>
<dbReference type="HOGENOM" id="CLU_089876_3_0_5"/>
<gene>
    <name evidence="3" type="ORF">NX02_08715</name>
</gene>
<dbReference type="PATRIC" id="fig|1123269.5.peg.1709"/>
<dbReference type="Proteomes" id="UP000018851">
    <property type="component" value="Chromosome"/>
</dbReference>
<organism evidence="3 4">
    <name type="scientific">Sphingomonas sanxanigenens DSM 19645 = NX02</name>
    <dbReference type="NCBI Taxonomy" id="1123269"/>
    <lineage>
        <taxon>Bacteria</taxon>
        <taxon>Pseudomonadati</taxon>
        <taxon>Pseudomonadota</taxon>
        <taxon>Alphaproteobacteria</taxon>
        <taxon>Sphingomonadales</taxon>
        <taxon>Sphingomonadaceae</taxon>
        <taxon>Sphingomonas</taxon>
    </lineage>
</organism>
<dbReference type="InterPro" id="IPR006683">
    <property type="entry name" value="Thioestr_dom"/>
</dbReference>
<evidence type="ECO:0000313" key="3">
    <source>
        <dbReference type="EMBL" id="AHE53466.1"/>
    </source>
</evidence>
<dbReference type="InterPro" id="IPR029069">
    <property type="entry name" value="HotDog_dom_sf"/>
</dbReference>
<accession>W0A8R0</accession>
<dbReference type="Pfam" id="PF03061">
    <property type="entry name" value="4HBT"/>
    <property type="match status" value="1"/>
</dbReference>
<feature type="domain" description="Thioesterase" evidence="2">
    <location>
        <begin position="68"/>
        <end position="146"/>
    </location>
</feature>
<dbReference type="eggNOG" id="COG2050">
    <property type="taxonomic scope" value="Bacteria"/>
</dbReference>
<keyword evidence="4" id="KW-1185">Reference proteome</keyword>
<dbReference type="KEGG" id="ssan:NX02_08715"/>
<protein>
    <recommendedName>
        <fullName evidence="2">Thioesterase domain-containing protein</fullName>
    </recommendedName>
</protein>
<dbReference type="EMBL" id="CP006644">
    <property type="protein sequence ID" value="AHE53466.1"/>
    <property type="molecule type" value="Genomic_DNA"/>
</dbReference>
<evidence type="ECO:0000259" key="2">
    <source>
        <dbReference type="Pfam" id="PF03061"/>
    </source>
</evidence>
<sequence>MTDVATPPFNALTDNPERRDGLGQLRALMDAGRRPPIGETMDFALVEIERGRAVFEGTPGRRVYNPIGTVHGGYAATLLDSACGCAVHSQLSADQGYTTLELKVAYHRALSDESGPVRAEGRVLTMGRRTAFAEAKLVDAAGRLCASATSTLLVLPLEA</sequence>
<dbReference type="STRING" id="1123269.NX02_08715"/>
<dbReference type="OrthoDB" id="9813282at2"/>
<dbReference type="RefSeq" id="WP_025291722.1">
    <property type="nucleotide sequence ID" value="NZ_CP006644.1"/>
</dbReference>
<dbReference type="PANTHER" id="PTHR43240:SF1">
    <property type="entry name" value="BLR5584 PROTEIN"/>
    <property type="match status" value="1"/>
</dbReference>
<dbReference type="InterPro" id="IPR003736">
    <property type="entry name" value="PAAI_dom"/>
</dbReference>